<dbReference type="EMBL" id="JAPDMZ010000210">
    <property type="protein sequence ID" value="KAK0545966.1"/>
    <property type="molecule type" value="Genomic_DNA"/>
</dbReference>
<dbReference type="GO" id="GO:0005737">
    <property type="term" value="C:cytoplasm"/>
    <property type="evidence" value="ECO:0007669"/>
    <property type="project" value="UniProtKB-ARBA"/>
</dbReference>
<keyword evidence="3" id="KW-1185">Reference proteome</keyword>
<dbReference type="InterPro" id="IPR037047">
    <property type="entry name" value="PITH_dom_sf"/>
</dbReference>
<dbReference type="InterPro" id="IPR010400">
    <property type="entry name" value="PITH_dom"/>
</dbReference>
<evidence type="ECO:0000259" key="1">
    <source>
        <dbReference type="PROSITE" id="PS51532"/>
    </source>
</evidence>
<dbReference type="AlphaFoldDB" id="A0AAN6GLC0"/>
<dbReference type="Proteomes" id="UP001176517">
    <property type="component" value="Unassembled WGS sequence"/>
</dbReference>
<feature type="domain" description="PITH" evidence="1">
    <location>
        <begin position="1"/>
        <end position="190"/>
    </location>
</feature>
<evidence type="ECO:0000313" key="2">
    <source>
        <dbReference type="EMBL" id="KAK0545966.1"/>
    </source>
</evidence>
<dbReference type="InterPro" id="IPR008979">
    <property type="entry name" value="Galactose-bd-like_sf"/>
</dbReference>
<name>A0AAN6GLC0_9BASI</name>
<reference evidence="2" key="1">
    <citation type="journal article" date="2023" name="PhytoFront">
        <title>Draft Genome Resources of Seven Strains of Tilletia horrida, Causal Agent of Kernel Smut of Rice.</title>
        <authorList>
            <person name="Khanal S."/>
            <person name="Antony Babu S."/>
            <person name="Zhou X.G."/>
        </authorList>
    </citation>
    <scope>NUCLEOTIDE SEQUENCE</scope>
    <source>
        <strain evidence="2">TX6</strain>
    </source>
</reference>
<evidence type="ECO:0000313" key="3">
    <source>
        <dbReference type="Proteomes" id="UP001176517"/>
    </source>
</evidence>
<gene>
    <name evidence="2" type="ORF">OC846_005462</name>
</gene>
<dbReference type="PROSITE" id="PS51532">
    <property type="entry name" value="PITH"/>
    <property type="match status" value="1"/>
</dbReference>
<protein>
    <recommendedName>
        <fullName evidence="1">PITH domain-containing protein</fullName>
    </recommendedName>
</protein>
<sequence>MSSTLSKSAVDLSEFINTFGVDSSGVSDTDHITSILHPGSNGTAQIQSIEAVPGSITLFIPLRQPCDLATISIGSHSSINVRNNPDEIVVFPHTAESLAHTLSPQDLVSPDTLRHNGLPSQRIAMACSQCNQTVRYRLEPRKFRGVSAITVHVERSVTGKDHTILNHVALHGKPSAPIFSHPNVTVVTSQIRPQPRLAPVSAPH</sequence>
<dbReference type="Pfam" id="PF06201">
    <property type="entry name" value="PITH"/>
    <property type="match status" value="1"/>
</dbReference>
<dbReference type="Gene3D" id="2.60.120.470">
    <property type="entry name" value="PITH domain"/>
    <property type="match status" value="1"/>
</dbReference>
<accession>A0AAN6GLC0</accession>
<organism evidence="2 3">
    <name type="scientific">Tilletia horrida</name>
    <dbReference type="NCBI Taxonomy" id="155126"/>
    <lineage>
        <taxon>Eukaryota</taxon>
        <taxon>Fungi</taxon>
        <taxon>Dikarya</taxon>
        <taxon>Basidiomycota</taxon>
        <taxon>Ustilaginomycotina</taxon>
        <taxon>Exobasidiomycetes</taxon>
        <taxon>Tilletiales</taxon>
        <taxon>Tilletiaceae</taxon>
        <taxon>Tilletia</taxon>
    </lineage>
</organism>
<comment type="caution">
    <text evidence="2">The sequence shown here is derived from an EMBL/GenBank/DDBJ whole genome shotgun (WGS) entry which is preliminary data.</text>
</comment>
<proteinExistence type="predicted"/>
<dbReference type="SUPFAM" id="SSF49785">
    <property type="entry name" value="Galactose-binding domain-like"/>
    <property type="match status" value="1"/>
</dbReference>